<evidence type="ECO:0000259" key="1">
    <source>
        <dbReference type="Pfam" id="PF14576"/>
    </source>
</evidence>
<keyword evidence="4" id="KW-1185">Reference proteome</keyword>
<dbReference type="GO" id="GO:0010088">
    <property type="term" value="P:phloem development"/>
    <property type="evidence" value="ECO:0007669"/>
    <property type="project" value="InterPro"/>
</dbReference>
<dbReference type="PANTHER" id="PTHR33232">
    <property type="entry name" value="PROTEIN SIEVE ELEMENT OCCLUSION B-LIKE"/>
    <property type="match status" value="1"/>
</dbReference>
<dbReference type="STRING" id="63057.A0A2P5DXS6"/>
<dbReference type="Pfam" id="PF14576">
    <property type="entry name" value="SEO_N"/>
    <property type="match status" value="1"/>
</dbReference>
<dbReference type="OrthoDB" id="1478893at2759"/>
<organism evidence="3 4">
    <name type="scientific">Trema orientale</name>
    <name type="common">Charcoal tree</name>
    <name type="synonym">Celtis orientalis</name>
    <dbReference type="NCBI Taxonomy" id="63057"/>
    <lineage>
        <taxon>Eukaryota</taxon>
        <taxon>Viridiplantae</taxon>
        <taxon>Streptophyta</taxon>
        <taxon>Embryophyta</taxon>
        <taxon>Tracheophyta</taxon>
        <taxon>Spermatophyta</taxon>
        <taxon>Magnoliopsida</taxon>
        <taxon>eudicotyledons</taxon>
        <taxon>Gunneridae</taxon>
        <taxon>Pentapetalae</taxon>
        <taxon>rosids</taxon>
        <taxon>fabids</taxon>
        <taxon>Rosales</taxon>
        <taxon>Cannabaceae</taxon>
        <taxon>Trema</taxon>
    </lineage>
</organism>
<gene>
    <name evidence="3" type="ORF">TorRG33x02_239310</name>
</gene>
<protein>
    <submittedName>
        <fullName evidence="3">Sieve element occlusion</fullName>
    </submittedName>
</protein>
<dbReference type="InterPro" id="IPR027942">
    <property type="entry name" value="SEO_N"/>
</dbReference>
<dbReference type="AlphaFoldDB" id="A0A2P5DXS6"/>
<dbReference type="PANTHER" id="PTHR33232:SF18">
    <property type="entry name" value="PROTEIN SIEVE ELEMENT OCCLUSION B-LIKE"/>
    <property type="match status" value="1"/>
</dbReference>
<dbReference type="InterPro" id="IPR039299">
    <property type="entry name" value="SEOA"/>
</dbReference>
<accession>A0A2P5DXS6</accession>
<dbReference type="InterPro" id="IPR027944">
    <property type="entry name" value="SEO_C"/>
</dbReference>
<dbReference type="Proteomes" id="UP000237000">
    <property type="component" value="Unassembled WGS sequence"/>
</dbReference>
<feature type="domain" description="Sieve element occlusion C-terminal" evidence="2">
    <location>
        <begin position="445"/>
        <end position="656"/>
    </location>
</feature>
<reference evidence="4" key="1">
    <citation type="submission" date="2016-06" db="EMBL/GenBank/DDBJ databases">
        <title>Parallel loss of symbiosis genes in relatives of nitrogen-fixing non-legume Parasponia.</title>
        <authorList>
            <person name="Van Velzen R."/>
            <person name="Holmer R."/>
            <person name="Bu F."/>
            <person name="Rutten L."/>
            <person name="Van Zeijl A."/>
            <person name="Liu W."/>
            <person name="Santuari L."/>
            <person name="Cao Q."/>
            <person name="Sharma T."/>
            <person name="Shen D."/>
            <person name="Roswanjaya Y."/>
            <person name="Wardhani T."/>
            <person name="Kalhor M.S."/>
            <person name="Jansen J."/>
            <person name="Van den Hoogen J."/>
            <person name="Gungor B."/>
            <person name="Hartog M."/>
            <person name="Hontelez J."/>
            <person name="Verver J."/>
            <person name="Yang W.-C."/>
            <person name="Schijlen E."/>
            <person name="Repin R."/>
            <person name="Schilthuizen M."/>
            <person name="Schranz E."/>
            <person name="Heidstra R."/>
            <person name="Miyata K."/>
            <person name="Fedorova E."/>
            <person name="Kohlen W."/>
            <person name="Bisseling T."/>
            <person name="Smit S."/>
            <person name="Geurts R."/>
        </authorList>
    </citation>
    <scope>NUCLEOTIDE SEQUENCE [LARGE SCALE GENOMIC DNA]</scope>
    <source>
        <strain evidence="4">cv. RG33-2</strain>
    </source>
</reference>
<dbReference type="InParanoid" id="A0A2P5DXS6"/>
<dbReference type="EMBL" id="JXTC01000243">
    <property type="protein sequence ID" value="PON78094.1"/>
    <property type="molecule type" value="Genomic_DNA"/>
</dbReference>
<dbReference type="Pfam" id="PF14577">
    <property type="entry name" value="SEO_C"/>
    <property type="match status" value="1"/>
</dbReference>
<sequence>MSQQQKEEQLSLFTTSDDKILDVIYTTHVPDDDSFDVDSMFVVVENIIKHSSQIVDNILEGTQVNTETMDKKPPKTSFSSPLCILKSICCELSCKPPGEEFAHKSTLGILNKLSKYSWDAKAVLTLAAFALDYGDFWLLAHLNRSDQLLSKSLAILRRVPVLLKPVDLQKHRQAVAELNSLIIATFQVIEIVFELEKLTGYDPIDVPALSQARHHTPVGVYWAIITIVACSTKINILTGADDKPHDLSTYAQKIHYILNKLKIHLIDCKKQIEEEEKYRKLRKLFQIPTEIMEIFKALIFTKDNVQPIIDGSTNTKVPIDVLRSKNLFLFISSLDITKDDISILKPIYDATKNDNQYYFVWIPIVEQWTEELKKKFENLRTEMSWYVVEYFSPIAGINYVKKEWYFKGKPIVVVMNPQGKVENLNALHLIRAWGMRAFPFNKTMEETISNDKNWIGLVVKDIDPIIQTWIKEGKYILFYGGKDNAWIQQFNEKATALVTDSIIKEAKISIELFCVGKTTKGEEDLGSIKLFWTSMESLFITKAHKQVDQETQEIQKLFSYKNESGWALLSKGSTVVFAGHGLTMIRVVEELKKWKENVKEKGFELAFKDHYSEVIKSFHHCSRLDIPSVAGKFPETMNCAECSRSMEVFICYQCCHTDAPANAHH</sequence>
<name>A0A2P5DXS6_TREOI</name>
<feature type="domain" description="Sieve element occlusion N-terminal" evidence="1">
    <location>
        <begin position="16"/>
        <end position="288"/>
    </location>
</feature>
<proteinExistence type="predicted"/>
<evidence type="ECO:0000259" key="2">
    <source>
        <dbReference type="Pfam" id="PF14577"/>
    </source>
</evidence>
<evidence type="ECO:0000313" key="3">
    <source>
        <dbReference type="EMBL" id="PON78094.1"/>
    </source>
</evidence>
<comment type="caution">
    <text evidence="3">The sequence shown here is derived from an EMBL/GenBank/DDBJ whole genome shotgun (WGS) entry which is preliminary data.</text>
</comment>
<evidence type="ECO:0000313" key="4">
    <source>
        <dbReference type="Proteomes" id="UP000237000"/>
    </source>
</evidence>